<accession>A0A9Q3KGU8</accession>
<dbReference type="PROSITE" id="PS50175">
    <property type="entry name" value="ASP_PROT_RETROV"/>
    <property type="match status" value="1"/>
</dbReference>
<dbReference type="CDD" id="cd00303">
    <property type="entry name" value="retropepsin_like"/>
    <property type="match status" value="1"/>
</dbReference>
<keyword evidence="1" id="KW-0378">Hydrolase</keyword>
<evidence type="ECO:0000313" key="4">
    <source>
        <dbReference type="Proteomes" id="UP000765509"/>
    </source>
</evidence>
<dbReference type="EMBL" id="AVOT02107971">
    <property type="protein sequence ID" value="MBW0580617.1"/>
    <property type="molecule type" value="Genomic_DNA"/>
</dbReference>
<proteinExistence type="predicted"/>
<feature type="domain" description="Peptidase A2" evidence="2">
    <location>
        <begin position="12"/>
        <end position="49"/>
    </location>
</feature>
<evidence type="ECO:0000259" key="2">
    <source>
        <dbReference type="PROSITE" id="PS50175"/>
    </source>
</evidence>
<reference evidence="3" key="1">
    <citation type="submission" date="2021-03" db="EMBL/GenBank/DDBJ databases">
        <title>Draft genome sequence of rust myrtle Austropuccinia psidii MF-1, a brazilian biotype.</title>
        <authorList>
            <person name="Quecine M.C."/>
            <person name="Pachon D.M.R."/>
            <person name="Bonatelli M.L."/>
            <person name="Correr F.H."/>
            <person name="Franceschini L.M."/>
            <person name="Leite T.F."/>
            <person name="Margarido G.R.A."/>
            <person name="Almeida C.A."/>
            <person name="Ferrarezi J.A."/>
            <person name="Labate C.A."/>
        </authorList>
    </citation>
    <scope>NUCLEOTIDE SEQUENCE</scope>
    <source>
        <strain evidence="3">MF-1</strain>
    </source>
</reference>
<keyword evidence="4" id="KW-1185">Reference proteome</keyword>
<evidence type="ECO:0000256" key="1">
    <source>
        <dbReference type="ARBA" id="ARBA00022801"/>
    </source>
</evidence>
<dbReference type="AlphaFoldDB" id="A0A9Q3KGU8"/>
<dbReference type="Proteomes" id="UP000765509">
    <property type="component" value="Unassembled WGS sequence"/>
</dbReference>
<comment type="caution">
    <text evidence="3">The sequence shown here is derived from an EMBL/GenBank/DDBJ whole genome shotgun (WGS) entry which is preliminary data.</text>
</comment>
<dbReference type="Pfam" id="PF00077">
    <property type="entry name" value="RVP"/>
    <property type="match status" value="1"/>
</dbReference>
<dbReference type="GO" id="GO:0006508">
    <property type="term" value="P:proteolysis"/>
    <property type="evidence" value="ECO:0007669"/>
    <property type="project" value="InterPro"/>
</dbReference>
<dbReference type="SUPFAM" id="SSF50630">
    <property type="entry name" value="Acid proteases"/>
    <property type="match status" value="1"/>
</dbReference>
<sequence>MQVFVGKQEYPVMVLVDTESELNIITEDAAIKASLPNRKLNMNLRGIGGHTTSLIGLAEFTQVLFPSGEEKEIHFFISKGAVHKVLGRPFLADNKIRLDFSHKGGETVSYQEADGRRLCMPICKPHMLGWQTIPPRGMELCSMGKIKDWFRKVKIKEA</sequence>
<protein>
    <recommendedName>
        <fullName evidence="2">Peptidase A2 domain-containing protein</fullName>
    </recommendedName>
</protein>
<dbReference type="InterPro" id="IPR001995">
    <property type="entry name" value="Peptidase_A2_cat"/>
</dbReference>
<dbReference type="GO" id="GO:0004190">
    <property type="term" value="F:aspartic-type endopeptidase activity"/>
    <property type="evidence" value="ECO:0007669"/>
    <property type="project" value="InterPro"/>
</dbReference>
<dbReference type="OrthoDB" id="5535068at2759"/>
<organism evidence="3 4">
    <name type="scientific">Austropuccinia psidii MF-1</name>
    <dbReference type="NCBI Taxonomy" id="1389203"/>
    <lineage>
        <taxon>Eukaryota</taxon>
        <taxon>Fungi</taxon>
        <taxon>Dikarya</taxon>
        <taxon>Basidiomycota</taxon>
        <taxon>Pucciniomycotina</taxon>
        <taxon>Pucciniomycetes</taxon>
        <taxon>Pucciniales</taxon>
        <taxon>Sphaerophragmiaceae</taxon>
        <taxon>Austropuccinia</taxon>
    </lineage>
</organism>
<gene>
    <name evidence="3" type="ORF">O181_120332</name>
</gene>
<evidence type="ECO:0000313" key="3">
    <source>
        <dbReference type="EMBL" id="MBW0580617.1"/>
    </source>
</evidence>
<name>A0A9Q3KGU8_9BASI</name>
<dbReference type="Gene3D" id="2.40.70.10">
    <property type="entry name" value="Acid Proteases"/>
    <property type="match status" value="1"/>
</dbReference>
<dbReference type="InterPro" id="IPR018061">
    <property type="entry name" value="Retropepsins"/>
</dbReference>
<dbReference type="InterPro" id="IPR021109">
    <property type="entry name" value="Peptidase_aspartic_dom_sf"/>
</dbReference>